<proteinExistence type="inferred from homology"/>
<evidence type="ECO:0000256" key="3">
    <source>
        <dbReference type="ARBA" id="ARBA00006792"/>
    </source>
</evidence>
<evidence type="ECO:0000256" key="6">
    <source>
        <dbReference type="ARBA" id="ARBA00022989"/>
    </source>
</evidence>
<keyword evidence="11" id="KW-1185">Reference proteome</keyword>
<dbReference type="OrthoDB" id="1916310at2759"/>
<dbReference type="InterPro" id="IPR007512">
    <property type="entry name" value="Mic10"/>
</dbReference>
<evidence type="ECO:0000256" key="9">
    <source>
        <dbReference type="RuleBase" id="RU363011"/>
    </source>
</evidence>
<dbReference type="PANTHER" id="PTHR21304:SF0">
    <property type="entry name" value="MICOS COMPLEX SUBUNIT MIC10"/>
    <property type="match status" value="1"/>
</dbReference>
<evidence type="ECO:0000256" key="1">
    <source>
        <dbReference type="ARBA" id="ARBA00002689"/>
    </source>
</evidence>
<dbReference type="KEGG" id="clec:106670836"/>
<organism evidence="10 11">
    <name type="scientific">Cimex lectularius</name>
    <name type="common">Bed bug</name>
    <name type="synonym">Acanthia lectularia</name>
    <dbReference type="NCBI Taxonomy" id="79782"/>
    <lineage>
        <taxon>Eukaryota</taxon>
        <taxon>Metazoa</taxon>
        <taxon>Ecdysozoa</taxon>
        <taxon>Arthropoda</taxon>
        <taxon>Hexapoda</taxon>
        <taxon>Insecta</taxon>
        <taxon>Pterygota</taxon>
        <taxon>Neoptera</taxon>
        <taxon>Paraneoptera</taxon>
        <taxon>Hemiptera</taxon>
        <taxon>Heteroptera</taxon>
        <taxon>Panheteroptera</taxon>
        <taxon>Cimicomorpha</taxon>
        <taxon>Cimicidae</taxon>
        <taxon>Cimex</taxon>
    </lineage>
</organism>
<comment type="subcellular location">
    <subcellularLocation>
        <location evidence="2 9">Mitochondrion inner membrane</location>
        <topology evidence="2 9">Single-pass membrane protein</topology>
    </subcellularLocation>
</comment>
<keyword evidence="4 9" id="KW-0812">Transmembrane</keyword>
<sequence length="82" mass="9002">MSEAEDVGPRWDKCIAHAIKSITIGTALGLVASTLIFKRKRWAFLLGVGYGMGVALSGCEYEVNQRDPIPYCEDESKKPKGK</sequence>
<dbReference type="AlphaFoldDB" id="A0A8I6S4H4"/>
<comment type="similarity">
    <text evidence="3 9">Belongs to the MICOS complex subunit Mic10 family.</text>
</comment>
<dbReference type="GO" id="GO:0061617">
    <property type="term" value="C:MICOS complex"/>
    <property type="evidence" value="ECO:0007669"/>
    <property type="project" value="UniProtKB-UniRule"/>
</dbReference>
<dbReference type="RefSeq" id="XP_014256962.1">
    <property type="nucleotide sequence ID" value="XM_014401476.1"/>
</dbReference>
<dbReference type="PANTHER" id="PTHR21304">
    <property type="entry name" value="MICOS COMPLEX SUBUNIT MIC10"/>
    <property type="match status" value="1"/>
</dbReference>
<dbReference type="EnsemblMetazoa" id="XM_014401476.1">
    <property type="protein sequence ID" value="XP_014256962.1"/>
    <property type="gene ID" value="LOC106670836"/>
</dbReference>
<protein>
    <recommendedName>
        <fullName evidence="9">MICOS complex subunit MIC10</fullName>
    </recommendedName>
</protein>
<evidence type="ECO:0000256" key="5">
    <source>
        <dbReference type="ARBA" id="ARBA00022792"/>
    </source>
</evidence>
<dbReference type="Proteomes" id="UP000494040">
    <property type="component" value="Unassembled WGS sequence"/>
</dbReference>
<evidence type="ECO:0000256" key="2">
    <source>
        <dbReference type="ARBA" id="ARBA00004434"/>
    </source>
</evidence>
<evidence type="ECO:0000313" key="10">
    <source>
        <dbReference type="EnsemblMetazoa" id="XP_014256962.1"/>
    </source>
</evidence>
<dbReference type="GeneID" id="106670836"/>
<name>A0A8I6S4H4_CIMLE</name>
<feature type="transmembrane region" description="Helical" evidence="9">
    <location>
        <begin position="15"/>
        <end position="37"/>
    </location>
</feature>
<evidence type="ECO:0000256" key="8">
    <source>
        <dbReference type="ARBA" id="ARBA00023136"/>
    </source>
</evidence>
<accession>A0A8I6S4H4</accession>
<comment type="function">
    <text evidence="1 9">Component of the MICOS complex, a large protein complex of the mitochondrial inner membrane that plays crucial roles in the maintenance of crista junctions, inner membrane architecture, and formation of contact sites to the outer membrane.</text>
</comment>
<evidence type="ECO:0000313" key="11">
    <source>
        <dbReference type="Proteomes" id="UP000494040"/>
    </source>
</evidence>
<reference evidence="10" key="1">
    <citation type="submission" date="2022-01" db="UniProtKB">
        <authorList>
            <consortium name="EnsemblMetazoa"/>
        </authorList>
    </citation>
    <scope>IDENTIFICATION</scope>
</reference>
<comment type="subunit">
    <text evidence="9">Component of the mitochondrial contact site and cristae organizing system (MICOS) complex.</text>
</comment>
<keyword evidence="7 9" id="KW-0496">Mitochondrion</keyword>
<dbReference type="OMA" id="RKRWAFL"/>
<evidence type="ECO:0000256" key="7">
    <source>
        <dbReference type="ARBA" id="ARBA00023128"/>
    </source>
</evidence>
<dbReference type="Pfam" id="PF04418">
    <property type="entry name" value="DUF543"/>
    <property type="match status" value="1"/>
</dbReference>
<keyword evidence="5 9" id="KW-0999">Mitochondrion inner membrane</keyword>
<keyword evidence="6 9" id="KW-1133">Transmembrane helix</keyword>
<keyword evidence="8 9" id="KW-0472">Membrane</keyword>
<evidence type="ECO:0000256" key="4">
    <source>
        <dbReference type="ARBA" id="ARBA00022692"/>
    </source>
</evidence>